<keyword evidence="3" id="KW-0418">Kinase</keyword>
<accession>A0ABT5KTH9</accession>
<dbReference type="InterPro" id="IPR025286">
    <property type="entry name" value="MOFRL_assoc_dom"/>
</dbReference>
<dbReference type="Pfam" id="PF13660">
    <property type="entry name" value="DUF4147"/>
    <property type="match status" value="1"/>
</dbReference>
<reference evidence="3 4" key="1">
    <citation type="submission" date="2022-10" db="EMBL/GenBank/DDBJ databases">
        <title>paucibacter sp. hw8 Genome sequencing.</title>
        <authorList>
            <person name="Park S."/>
        </authorList>
    </citation>
    <scope>NUCLEOTIDE SEQUENCE [LARGE SCALE GENOMIC DNA]</scope>
    <source>
        <strain evidence="4">hw8</strain>
    </source>
</reference>
<feature type="domain" description="MOFRL-associated" evidence="2">
    <location>
        <begin position="14"/>
        <end position="247"/>
    </location>
</feature>
<comment type="caution">
    <text evidence="3">The sequence shown here is derived from an EMBL/GenBank/DDBJ whole genome shotgun (WGS) entry which is preliminary data.</text>
</comment>
<name>A0ABT5KTH9_9BURK</name>
<dbReference type="PANTHER" id="PTHR12227:SF0">
    <property type="entry name" value="GLYCERATE KINASE"/>
    <property type="match status" value="1"/>
</dbReference>
<sequence length="435" mass="45348">MTDLNTHSAERQLLRQLFDAAVHAVDPLVCVPPALPERPRQGRVIVLGAGKAAARMALAVERAWGLDGESARAGDGLAPVQGLVVTRYGHGEPTQCIKVLEAGHPLSDAASADATLQMVALAQSARPQDLVLCLISGGGSALMSLPAEGISAVDKRRVIAQLLQCGAPIADINHVRCQLSAVKGGKLAQACRDAKLVTLVISDVPGDDPAIVASGPTLPDTSTPAMALEILQRYRVALPESVRYLLEHQCVPAEPLAQGPRKVVVIATAQHSMEAAAQLARQHGLQPLVLGGSLEGESRDVAAVHAGIARQIRAFGQPLVAPCVILSGGETTVTVRGTGRGGRNAEFLLALAHAAADVPRLYALACDTDGIDGMEDNAGALLDPGSLARAKALGLSARDFLDRNDAYSYFSALGDLVVTGPTRTNVNDFRAILLR</sequence>
<keyword evidence="4" id="KW-1185">Reference proteome</keyword>
<dbReference type="Gene3D" id="3.40.50.10180">
    <property type="entry name" value="Glycerate kinase, MOFRL-like N-terminal domain"/>
    <property type="match status" value="1"/>
</dbReference>
<feature type="domain" description="MOFRL" evidence="1">
    <location>
        <begin position="323"/>
        <end position="428"/>
    </location>
</feature>
<dbReference type="SUPFAM" id="SSF82544">
    <property type="entry name" value="GckA/TtuD-like"/>
    <property type="match status" value="1"/>
</dbReference>
<dbReference type="Proteomes" id="UP001219862">
    <property type="component" value="Unassembled WGS sequence"/>
</dbReference>
<protein>
    <submittedName>
        <fullName evidence="3">Glycerate kinase</fullName>
    </submittedName>
</protein>
<dbReference type="PANTHER" id="PTHR12227">
    <property type="entry name" value="GLYCERATE KINASE"/>
    <property type="match status" value="1"/>
</dbReference>
<dbReference type="InterPro" id="IPR038614">
    <property type="entry name" value="GK_N_sf"/>
</dbReference>
<dbReference type="Gene3D" id="3.40.1480.10">
    <property type="entry name" value="MOFRL domain"/>
    <property type="match status" value="1"/>
</dbReference>
<dbReference type="GO" id="GO:0016301">
    <property type="term" value="F:kinase activity"/>
    <property type="evidence" value="ECO:0007669"/>
    <property type="project" value="UniProtKB-KW"/>
</dbReference>
<keyword evidence="3" id="KW-0808">Transferase</keyword>
<evidence type="ECO:0000313" key="3">
    <source>
        <dbReference type="EMBL" id="MDC8785151.1"/>
    </source>
</evidence>
<dbReference type="InterPro" id="IPR037035">
    <property type="entry name" value="GK-like_C_sf"/>
</dbReference>
<evidence type="ECO:0000259" key="1">
    <source>
        <dbReference type="Pfam" id="PF05161"/>
    </source>
</evidence>
<gene>
    <name evidence="3" type="ORF">PRZ01_08110</name>
</gene>
<organism evidence="3 4">
    <name type="scientific">Roseateles koreensis</name>
    <dbReference type="NCBI Taxonomy" id="2987526"/>
    <lineage>
        <taxon>Bacteria</taxon>
        <taxon>Pseudomonadati</taxon>
        <taxon>Pseudomonadota</taxon>
        <taxon>Betaproteobacteria</taxon>
        <taxon>Burkholderiales</taxon>
        <taxon>Sphaerotilaceae</taxon>
        <taxon>Roseateles</taxon>
    </lineage>
</organism>
<dbReference type="RefSeq" id="WP_273596263.1">
    <property type="nucleotide sequence ID" value="NZ_JAQQXS010000006.1"/>
</dbReference>
<proteinExistence type="predicted"/>
<evidence type="ECO:0000259" key="2">
    <source>
        <dbReference type="Pfam" id="PF13660"/>
    </source>
</evidence>
<evidence type="ECO:0000313" key="4">
    <source>
        <dbReference type="Proteomes" id="UP001219862"/>
    </source>
</evidence>
<dbReference type="InterPro" id="IPR039760">
    <property type="entry name" value="MOFRL_protein"/>
</dbReference>
<dbReference type="InterPro" id="IPR007835">
    <property type="entry name" value="MOFRL"/>
</dbReference>
<dbReference type="EMBL" id="JAQQXS010000006">
    <property type="protein sequence ID" value="MDC8785151.1"/>
    <property type="molecule type" value="Genomic_DNA"/>
</dbReference>
<dbReference type="Pfam" id="PF05161">
    <property type="entry name" value="MOFRL"/>
    <property type="match status" value="1"/>
</dbReference>